<feature type="domain" description="Alpha-D-phosphohexomutase alpha/beta/alpha" evidence="5">
    <location>
        <begin position="5"/>
        <end position="123"/>
    </location>
</feature>
<dbReference type="KEGG" id="dpte:113798996"/>
<dbReference type="Gene3D" id="3.40.120.10">
    <property type="entry name" value="Alpha-D-Glucose-1,6-Bisphosphate, subunit A, domain 3"/>
    <property type="match status" value="2"/>
</dbReference>
<comment type="similarity">
    <text evidence="1">Belongs to the phosphohexose mutase family.</text>
</comment>
<sequence length="226" mass="25591">MNVGTVWQATQGVLTHYLSSKFAKHERLVVVGYDARRNSRYYAAVVAACALVKGLKVHMSDTTTATPITPFAVRKYNALFGVQITASHNPRDDNGYKLYGPNGVQILPEEANEIERLIETDNEPWENVDELVDHGFKWLASTATELKEKKNEFTAFCYEEALGYACCIEQVPDKDGISEGFRFILRPSGTEPKIKFYTELIASCSKEECKTLVKEYYNRTVKFFGF</sequence>
<dbReference type="GO" id="GO:0008973">
    <property type="term" value="F:phosphopentomutase activity"/>
    <property type="evidence" value="ECO:0007669"/>
    <property type="project" value="TreeGrafter"/>
</dbReference>
<dbReference type="InterPro" id="IPR016055">
    <property type="entry name" value="A-D-PHexomutase_a/b/a-I/II/III"/>
</dbReference>
<name>A0A6P6YIM8_DERPT</name>
<gene>
    <name evidence="7" type="primary">LOC113798996</name>
</gene>
<evidence type="ECO:0000256" key="2">
    <source>
        <dbReference type="ARBA" id="ARBA00022723"/>
    </source>
</evidence>
<protein>
    <submittedName>
        <fullName evidence="7">Probable phosphoglucomutase-2</fullName>
    </submittedName>
</protein>
<dbReference type="GO" id="GO:0006166">
    <property type="term" value="P:purine ribonucleoside salvage"/>
    <property type="evidence" value="ECO:0007669"/>
    <property type="project" value="TreeGrafter"/>
</dbReference>
<organism evidence="6 7">
    <name type="scientific">Dermatophagoides pteronyssinus</name>
    <name type="common">European house dust mite</name>
    <dbReference type="NCBI Taxonomy" id="6956"/>
    <lineage>
        <taxon>Eukaryota</taxon>
        <taxon>Metazoa</taxon>
        <taxon>Ecdysozoa</taxon>
        <taxon>Arthropoda</taxon>
        <taxon>Chelicerata</taxon>
        <taxon>Arachnida</taxon>
        <taxon>Acari</taxon>
        <taxon>Acariformes</taxon>
        <taxon>Sarcoptiformes</taxon>
        <taxon>Astigmata</taxon>
        <taxon>Psoroptidia</taxon>
        <taxon>Analgoidea</taxon>
        <taxon>Pyroglyphidae</taxon>
        <taxon>Dermatophagoidinae</taxon>
        <taxon>Dermatophagoides</taxon>
    </lineage>
</organism>
<dbReference type="AlphaFoldDB" id="A0A6P6YIM8"/>
<reference evidence="7" key="1">
    <citation type="submission" date="2025-08" db="UniProtKB">
        <authorList>
            <consortium name="RefSeq"/>
        </authorList>
    </citation>
    <scope>IDENTIFICATION</scope>
    <source>
        <strain evidence="7">Airmid</strain>
    </source>
</reference>
<dbReference type="GO" id="GO:0005975">
    <property type="term" value="P:carbohydrate metabolic process"/>
    <property type="evidence" value="ECO:0007669"/>
    <property type="project" value="InterPro"/>
</dbReference>
<keyword evidence="3" id="KW-0460">Magnesium</keyword>
<evidence type="ECO:0000256" key="1">
    <source>
        <dbReference type="ARBA" id="ARBA00010231"/>
    </source>
</evidence>
<dbReference type="InterPro" id="IPR036900">
    <property type="entry name" value="A-D-PHexomutase_C_sf"/>
</dbReference>
<evidence type="ECO:0000256" key="4">
    <source>
        <dbReference type="ARBA" id="ARBA00023235"/>
    </source>
</evidence>
<dbReference type="PANTHER" id="PTHR45745:SF1">
    <property type="entry name" value="PHOSPHOGLUCOMUTASE 2B-RELATED"/>
    <property type="match status" value="1"/>
</dbReference>
<dbReference type="InterPro" id="IPR016066">
    <property type="entry name" value="A-D-PHexomutase_CS"/>
</dbReference>
<dbReference type="PROSITE" id="PS00710">
    <property type="entry name" value="PGM_PMM"/>
    <property type="match status" value="1"/>
</dbReference>
<accession>A0A6P6YIM8</accession>
<dbReference type="SUPFAM" id="SSF55957">
    <property type="entry name" value="Phosphoglucomutase, C-terminal domain"/>
    <property type="match status" value="1"/>
</dbReference>
<dbReference type="SUPFAM" id="SSF53738">
    <property type="entry name" value="Phosphoglucomutase, first 3 domains"/>
    <property type="match status" value="2"/>
</dbReference>
<dbReference type="InParanoid" id="A0A6P6YIM8"/>
<dbReference type="Proteomes" id="UP000515146">
    <property type="component" value="Unplaced"/>
</dbReference>
<dbReference type="RefSeq" id="XP_027205393.1">
    <property type="nucleotide sequence ID" value="XM_027349592.1"/>
</dbReference>
<dbReference type="GO" id="GO:0000287">
    <property type="term" value="F:magnesium ion binding"/>
    <property type="evidence" value="ECO:0007669"/>
    <property type="project" value="InterPro"/>
</dbReference>
<proteinExistence type="inferred from homology"/>
<evidence type="ECO:0000313" key="7">
    <source>
        <dbReference type="RefSeq" id="XP_027205393.1"/>
    </source>
</evidence>
<keyword evidence="2" id="KW-0479">Metal-binding</keyword>
<dbReference type="GO" id="GO:0005634">
    <property type="term" value="C:nucleus"/>
    <property type="evidence" value="ECO:0007669"/>
    <property type="project" value="TreeGrafter"/>
</dbReference>
<keyword evidence="6" id="KW-1185">Reference proteome</keyword>
<dbReference type="PANTHER" id="PTHR45745">
    <property type="entry name" value="PHOSPHOMANNOMUTASE 45A"/>
    <property type="match status" value="1"/>
</dbReference>
<keyword evidence="4" id="KW-0413">Isomerase</keyword>
<evidence type="ECO:0000259" key="5">
    <source>
        <dbReference type="Pfam" id="PF02878"/>
    </source>
</evidence>
<evidence type="ECO:0000256" key="3">
    <source>
        <dbReference type="ARBA" id="ARBA00022842"/>
    </source>
</evidence>
<dbReference type="Pfam" id="PF02878">
    <property type="entry name" value="PGM_PMM_I"/>
    <property type="match status" value="1"/>
</dbReference>
<dbReference type="OrthoDB" id="8300170at2759"/>
<evidence type="ECO:0000313" key="6">
    <source>
        <dbReference type="Proteomes" id="UP000515146"/>
    </source>
</evidence>
<dbReference type="InterPro" id="IPR005844">
    <property type="entry name" value="A-D-PHexomutase_a/b/a-I"/>
</dbReference>